<organism evidence="3 4">
    <name type="scientific">Tessaracoccus flavescens</name>
    <dbReference type="NCBI Taxonomy" id="399497"/>
    <lineage>
        <taxon>Bacteria</taxon>
        <taxon>Bacillati</taxon>
        <taxon>Actinomycetota</taxon>
        <taxon>Actinomycetes</taxon>
        <taxon>Propionibacteriales</taxon>
        <taxon>Propionibacteriaceae</taxon>
        <taxon>Tessaracoccus</taxon>
    </lineage>
</organism>
<dbReference type="InterPro" id="IPR014729">
    <property type="entry name" value="Rossmann-like_a/b/a_fold"/>
</dbReference>
<protein>
    <recommendedName>
        <fullName evidence="2">UspA domain-containing protein</fullName>
    </recommendedName>
</protein>
<dbReference type="PRINTS" id="PR01438">
    <property type="entry name" value="UNVRSLSTRESS"/>
</dbReference>
<dbReference type="InterPro" id="IPR006016">
    <property type="entry name" value="UspA"/>
</dbReference>
<evidence type="ECO:0000259" key="2">
    <source>
        <dbReference type="Pfam" id="PF00582"/>
    </source>
</evidence>
<dbReference type="OrthoDB" id="3427787at2"/>
<evidence type="ECO:0000256" key="1">
    <source>
        <dbReference type="ARBA" id="ARBA00008791"/>
    </source>
</evidence>
<dbReference type="PANTHER" id="PTHR46268:SF6">
    <property type="entry name" value="UNIVERSAL STRESS PROTEIN UP12"/>
    <property type="match status" value="1"/>
</dbReference>
<sequence>MTPYGCIVVGTDGSALSDPTVARASFLAAAEEADLVIVCAYSGMTMREGAKATNTLGDTRTSVVLGREAASNALATATSTASGLGAQVKASLLVEGEAASALLRAAQQHEADLIVIGAIRDTSLAGRLLGTVASAVVREAPCEVLVVRPPAAWGDVTEIEVPEDV</sequence>
<evidence type="ECO:0000313" key="3">
    <source>
        <dbReference type="EMBL" id="AQP52476.1"/>
    </source>
</evidence>
<dbReference type="CDD" id="cd00293">
    <property type="entry name" value="USP-like"/>
    <property type="match status" value="1"/>
</dbReference>
<dbReference type="SUPFAM" id="SSF52402">
    <property type="entry name" value="Adenine nucleotide alpha hydrolases-like"/>
    <property type="match status" value="1"/>
</dbReference>
<evidence type="ECO:0000313" key="4">
    <source>
        <dbReference type="Proteomes" id="UP000188235"/>
    </source>
</evidence>
<dbReference type="Gene3D" id="3.40.50.620">
    <property type="entry name" value="HUPs"/>
    <property type="match status" value="1"/>
</dbReference>
<accession>A0A1Q2D297</accession>
<dbReference type="Proteomes" id="UP000188235">
    <property type="component" value="Chromosome"/>
</dbReference>
<feature type="domain" description="UspA" evidence="2">
    <location>
        <begin position="6"/>
        <end position="148"/>
    </location>
</feature>
<reference evidence="3 4" key="1">
    <citation type="journal article" date="2008" name="Int. J. Syst. Evol. Microbiol.">
        <title>Tessaracoccus flavescens sp. nov., isolated from marine sediment.</title>
        <authorList>
            <person name="Lee D.W."/>
            <person name="Lee S.D."/>
        </authorList>
    </citation>
    <scope>NUCLEOTIDE SEQUENCE [LARGE SCALE GENOMIC DNA]</scope>
    <source>
        <strain evidence="3 4">SST-39T</strain>
    </source>
</reference>
<dbReference type="STRING" id="399497.BW733_05150"/>
<proteinExistence type="inferred from homology"/>
<dbReference type="KEGG" id="tfa:BW733_05150"/>
<dbReference type="AlphaFoldDB" id="A0A1Q2D297"/>
<comment type="similarity">
    <text evidence="1">Belongs to the universal stress protein A family.</text>
</comment>
<gene>
    <name evidence="3" type="ORF">BW733_05150</name>
</gene>
<dbReference type="PANTHER" id="PTHR46268">
    <property type="entry name" value="STRESS RESPONSE PROTEIN NHAX"/>
    <property type="match status" value="1"/>
</dbReference>
<dbReference type="EMBL" id="CP019607">
    <property type="protein sequence ID" value="AQP52476.1"/>
    <property type="molecule type" value="Genomic_DNA"/>
</dbReference>
<dbReference type="Pfam" id="PF00582">
    <property type="entry name" value="Usp"/>
    <property type="match status" value="1"/>
</dbReference>
<name>A0A1Q2D297_9ACTN</name>
<dbReference type="InterPro" id="IPR006015">
    <property type="entry name" value="Universal_stress_UspA"/>
</dbReference>
<keyword evidence="4" id="KW-1185">Reference proteome</keyword>